<sequence>MQRKGWLVPILVFLVSIICLLFYQRSNVQDSFATTTNLPPILWSKSPADFTKLTYSEFGLNFEATKTEDTWKLTAPVNTPADALYIYNILSYFSTPAFIEAIDIFGNNLLDYGIDESSPTLTLYEGEKTYSLVRGYAIDANHYYVYSPASNAIYSMEKSGFDSIQTDLNVWRDKQLLSFKKDEIKDIVLNLEGELFTIIPDVQGSVLKFTSPDVSSNVATTLVDFLQSAQISNFITDNMTPTLGEIYGITQSTHSITIHLKDGKSFLLTLGNVNEVENLCYVQVNNTPSIVSIPYLNLSGFIKETPAESTEEPAIK</sequence>
<evidence type="ECO:0000313" key="2">
    <source>
        <dbReference type="Proteomes" id="UP000224460"/>
    </source>
</evidence>
<reference evidence="1" key="1">
    <citation type="submission" date="2017-10" db="EMBL/GenBank/DDBJ databases">
        <title>Genome sequence of cellulolytic Lachnospiraceae bacterium XHS1971 isolated from hotspring sediment.</title>
        <authorList>
            <person name="Vasudevan G."/>
            <person name="Joshi A.J."/>
            <person name="Hivarkar S."/>
            <person name="Lanjekar V.B."/>
            <person name="Dhakephalkar P.K."/>
            <person name="Dagar S."/>
        </authorList>
    </citation>
    <scope>NUCLEOTIDE SEQUENCE</scope>
    <source>
        <strain evidence="1">XHS1971</strain>
    </source>
</reference>
<dbReference type="EMBL" id="PEDL01000031">
    <property type="protein sequence ID" value="PHV69379.1"/>
    <property type="molecule type" value="Genomic_DNA"/>
</dbReference>
<organism evidence="1 2">
    <name type="scientific">Sporanaerobium hydrogeniformans</name>
    <dbReference type="NCBI Taxonomy" id="3072179"/>
    <lineage>
        <taxon>Bacteria</taxon>
        <taxon>Bacillati</taxon>
        <taxon>Bacillota</taxon>
        <taxon>Clostridia</taxon>
        <taxon>Lachnospirales</taxon>
        <taxon>Lachnospiraceae</taxon>
        <taxon>Sporanaerobium</taxon>
    </lineage>
</organism>
<protein>
    <submittedName>
        <fullName evidence="1">Uncharacterized protein</fullName>
    </submittedName>
</protein>
<evidence type="ECO:0000313" key="1">
    <source>
        <dbReference type="EMBL" id="PHV69379.1"/>
    </source>
</evidence>
<dbReference type="Proteomes" id="UP000224460">
    <property type="component" value="Unassembled WGS sequence"/>
</dbReference>
<gene>
    <name evidence="1" type="ORF">CS063_16220</name>
</gene>
<keyword evidence="2" id="KW-1185">Reference proteome</keyword>
<comment type="caution">
    <text evidence="1">The sequence shown here is derived from an EMBL/GenBank/DDBJ whole genome shotgun (WGS) entry which is preliminary data.</text>
</comment>
<proteinExistence type="predicted"/>
<name>A0AC61D6Q2_9FIRM</name>
<accession>A0AC61D6Q2</accession>